<evidence type="ECO:0000313" key="10">
    <source>
        <dbReference type="EMBL" id="KAH0468137.1"/>
    </source>
</evidence>
<comment type="caution">
    <text evidence="10">The sequence shown here is derived from an EMBL/GenBank/DDBJ whole genome shotgun (WGS) entry which is preliminary data.</text>
</comment>
<sequence length="342" mass="37748">MCSRRNSSLTTLLAIFFLGLMSWASQHAHSRPIVNLTMEARYEQWIAQYGRVYTDATERAHRFSIFKANVEYIDSANANGDRKYRLAVNQFADLTNDEFSSSLNGFIERSLLRTEELFRYGNMTNMPDAIDWRSMGAVTPIKYQGTTCGSCWAFSAVAVTEGITKIRTGNLISLSEQQLMDCDVNGNEHGCRGGTLEGSYKFIIQNRGITSDTNYPYTAAIGTCRDSEAVATIKGYEYVPANSELSLMKAAANQPVSVVIDAGGWDFKFYSGGLFTGQCGTKLDHAVTVVGYGTDEDGTDYWLVKNSWGTSWGEEGYIRMQRNVEAAQGLCGIAISASYPIA</sequence>
<dbReference type="InterPro" id="IPR013128">
    <property type="entry name" value="Peptidase_C1A"/>
</dbReference>
<dbReference type="SUPFAM" id="SSF54001">
    <property type="entry name" value="Cysteine proteinases"/>
    <property type="match status" value="1"/>
</dbReference>
<keyword evidence="4" id="KW-0378">Hydrolase</keyword>
<dbReference type="PRINTS" id="PR00705">
    <property type="entry name" value="PAPAIN"/>
</dbReference>
<proteinExistence type="inferred from homology"/>
<evidence type="ECO:0000256" key="7">
    <source>
        <dbReference type="SAM" id="SignalP"/>
    </source>
</evidence>
<dbReference type="InterPro" id="IPR038765">
    <property type="entry name" value="Papain-like_cys_pep_sf"/>
</dbReference>
<comment type="similarity">
    <text evidence="1">Belongs to the peptidase C1 family.</text>
</comment>
<dbReference type="CDD" id="cd02248">
    <property type="entry name" value="Peptidase_C1A"/>
    <property type="match status" value="1"/>
</dbReference>
<evidence type="ECO:0000256" key="1">
    <source>
        <dbReference type="ARBA" id="ARBA00008455"/>
    </source>
</evidence>
<dbReference type="InterPro" id="IPR013201">
    <property type="entry name" value="Prot_inhib_I29"/>
</dbReference>
<protein>
    <submittedName>
        <fullName evidence="10">Uncharacterized protein</fullName>
    </submittedName>
</protein>
<dbReference type="Proteomes" id="UP000775213">
    <property type="component" value="Unassembled WGS sequence"/>
</dbReference>
<dbReference type="InterPro" id="IPR025660">
    <property type="entry name" value="Pept_his_AS"/>
</dbReference>
<evidence type="ECO:0000256" key="4">
    <source>
        <dbReference type="ARBA" id="ARBA00022801"/>
    </source>
</evidence>
<evidence type="ECO:0000313" key="11">
    <source>
        <dbReference type="Proteomes" id="UP000775213"/>
    </source>
</evidence>
<evidence type="ECO:0000259" key="9">
    <source>
        <dbReference type="SMART" id="SM00848"/>
    </source>
</evidence>
<feature type="domain" description="Cathepsin propeptide inhibitor" evidence="9">
    <location>
        <begin position="42"/>
        <end position="99"/>
    </location>
</feature>
<dbReference type="Gene3D" id="3.90.70.10">
    <property type="entry name" value="Cysteine proteinases"/>
    <property type="match status" value="1"/>
</dbReference>
<dbReference type="EMBL" id="JAGFBR010000004">
    <property type="protein sequence ID" value="KAH0468137.1"/>
    <property type="molecule type" value="Genomic_DNA"/>
</dbReference>
<dbReference type="SMART" id="SM00848">
    <property type="entry name" value="Inhibitor_I29"/>
    <property type="match status" value="1"/>
</dbReference>
<evidence type="ECO:0000256" key="2">
    <source>
        <dbReference type="ARBA" id="ARBA00022670"/>
    </source>
</evidence>
<dbReference type="GO" id="GO:0008234">
    <property type="term" value="F:cysteine-type peptidase activity"/>
    <property type="evidence" value="ECO:0007669"/>
    <property type="project" value="UniProtKB-KW"/>
</dbReference>
<organism evidence="10 11">
    <name type="scientific">Dendrobium chrysotoxum</name>
    <name type="common">Orchid</name>
    <dbReference type="NCBI Taxonomy" id="161865"/>
    <lineage>
        <taxon>Eukaryota</taxon>
        <taxon>Viridiplantae</taxon>
        <taxon>Streptophyta</taxon>
        <taxon>Embryophyta</taxon>
        <taxon>Tracheophyta</taxon>
        <taxon>Spermatophyta</taxon>
        <taxon>Magnoliopsida</taxon>
        <taxon>Liliopsida</taxon>
        <taxon>Asparagales</taxon>
        <taxon>Orchidaceae</taxon>
        <taxon>Epidendroideae</taxon>
        <taxon>Malaxideae</taxon>
        <taxon>Dendrobiinae</taxon>
        <taxon>Dendrobium</taxon>
    </lineage>
</organism>
<gene>
    <name evidence="10" type="ORF">IEQ34_003170</name>
</gene>
<keyword evidence="11" id="KW-1185">Reference proteome</keyword>
<feature type="domain" description="Peptidase C1A papain C-terminal" evidence="8">
    <location>
        <begin position="126"/>
        <end position="341"/>
    </location>
</feature>
<dbReference type="PROSITE" id="PS00640">
    <property type="entry name" value="THIOL_PROTEASE_ASN"/>
    <property type="match status" value="1"/>
</dbReference>
<feature type="signal peptide" evidence="7">
    <location>
        <begin position="1"/>
        <end position="30"/>
    </location>
</feature>
<keyword evidence="6" id="KW-1015">Disulfide bond</keyword>
<accession>A0AAV7HJW6</accession>
<name>A0AAV7HJW6_DENCH</name>
<dbReference type="Pfam" id="PF00112">
    <property type="entry name" value="Peptidase_C1"/>
    <property type="match status" value="1"/>
</dbReference>
<dbReference type="InterPro" id="IPR039417">
    <property type="entry name" value="Peptidase_C1A_papain-like"/>
</dbReference>
<dbReference type="InterPro" id="IPR000668">
    <property type="entry name" value="Peptidase_C1A_C"/>
</dbReference>
<dbReference type="GO" id="GO:0006508">
    <property type="term" value="P:proteolysis"/>
    <property type="evidence" value="ECO:0007669"/>
    <property type="project" value="UniProtKB-KW"/>
</dbReference>
<keyword evidence="5" id="KW-0788">Thiol protease</keyword>
<evidence type="ECO:0000259" key="8">
    <source>
        <dbReference type="SMART" id="SM00645"/>
    </source>
</evidence>
<evidence type="ECO:0000256" key="3">
    <source>
        <dbReference type="ARBA" id="ARBA00022729"/>
    </source>
</evidence>
<reference evidence="10 11" key="1">
    <citation type="journal article" date="2021" name="Hortic Res">
        <title>Chromosome-scale assembly of the Dendrobium chrysotoxum genome enhances the understanding of orchid evolution.</title>
        <authorList>
            <person name="Zhang Y."/>
            <person name="Zhang G.Q."/>
            <person name="Zhang D."/>
            <person name="Liu X.D."/>
            <person name="Xu X.Y."/>
            <person name="Sun W.H."/>
            <person name="Yu X."/>
            <person name="Zhu X."/>
            <person name="Wang Z.W."/>
            <person name="Zhao X."/>
            <person name="Zhong W.Y."/>
            <person name="Chen H."/>
            <person name="Yin W.L."/>
            <person name="Huang T."/>
            <person name="Niu S.C."/>
            <person name="Liu Z.J."/>
        </authorList>
    </citation>
    <scope>NUCLEOTIDE SEQUENCE [LARGE SCALE GENOMIC DNA]</scope>
    <source>
        <strain evidence="10">Lindl</strain>
    </source>
</reference>
<dbReference type="PROSITE" id="PS00639">
    <property type="entry name" value="THIOL_PROTEASE_HIS"/>
    <property type="match status" value="1"/>
</dbReference>
<dbReference type="Pfam" id="PF08246">
    <property type="entry name" value="Inhibitor_I29"/>
    <property type="match status" value="1"/>
</dbReference>
<dbReference type="FunFam" id="3.90.70.10:FF:000023">
    <property type="entry name" value="Senescence-specific cysteine protease SAG39"/>
    <property type="match status" value="1"/>
</dbReference>
<dbReference type="PANTHER" id="PTHR12411">
    <property type="entry name" value="CYSTEINE PROTEASE FAMILY C1-RELATED"/>
    <property type="match status" value="1"/>
</dbReference>
<dbReference type="InterPro" id="IPR025661">
    <property type="entry name" value="Pept_asp_AS"/>
</dbReference>
<evidence type="ECO:0000256" key="5">
    <source>
        <dbReference type="ARBA" id="ARBA00022807"/>
    </source>
</evidence>
<keyword evidence="3 7" id="KW-0732">Signal</keyword>
<dbReference type="SMART" id="SM00645">
    <property type="entry name" value="Pept_C1"/>
    <property type="match status" value="1"/>
</dbReference>
<keyword evidence="2" id="KW-0645">Protease</keyword>
<dbReference type="AlphaFoldDB" id="A0AAV7HJW6"/>
<evidence type="ECO:0000256" key="6">
    <source>
        <dbReference type="ARBA" id="ARBA00023157"/>
    </source>
</evidence>
<feature type="chain" id="PRO_5043776014" evidence="7">
    <location>
        <begin position="31"/>
        <end position="342"/>
    </location>
</feature>